<keyword evidence="7" id="KW-1185">Reference proteome</keyword>
<dbReference type="Proteomes" id="UP000276133">
    <property type="component" value="Unassembled WGS sequence"/>
</dbReference>
<keyword evidence="4" id="KW-0732">Signal</keyword>
<dbReference type="Gene3D" id="3.40.630.10">
    <property type="entry name" value="Zn peptidases"/>
    <property type="match status" value="1"/>
</dbReference>
<feature type="signal peptide" evidence="4">
    <location>
        <begin position="1"/>
        <end position="18"/>
    </location>
</feature>
<dbReference type="PANTHER" id="PTHR11532">
    <property type="entry name" value="PROTEASE M14 CARBOXYPEPTIDASE"/>
    <property type="match status" value="1"/>
</dbReference>
<reference evidence="6 7" key="1">
    <citation type="journal article" date="2018" name="Sci. Rep.">
        <title>Genomic signatures of local adaptation to the degree of environmental predictability in rotifers.</title>
        <authorList>
            <person name="Franch-Gras L."/>
            <person name="Hahn C."/>
            <person name="Garcia-Roger E.M."/>
            <person name="Carmona M.J."/>
            <person name="Serra M."/>
            <person name="Gomez A."/>
        </authorList>
    </citation>
    <scope>NUCLEOTIDE SEQUENCE [LARGE SCALE GENOMIC DNA]</scope>
    <source>
        <strain evidence="6">HYR1</strain>
    </source>
</reference>
<dbReference type="SUPFAM" id="SSF53187">
    <property type="entry name" value="Zn-dependent exopeptidases"/>
    <property type="match status" value="1"/>
</dbReference>
<proteinExistence type="inferred from homology"/>
<keyword evidence="2" id="KW-0325">Glycoprotein</keyword>
<evidence type="ECO:0000256" key="3">
    <source>
        <dbReference type="PROSITE-ProRule" id="PRU01379"/>
    </source>
</evidence>
<dbReference type="AlphaFoldDB" id="A0A3M7RXD4"/>
<accession>A0A3M7RXD4</accession>
<comment type="caution">
    <text evidence="6">The sequence shown here is derived from an EMBL/GenBank/DDBJ whole genome shotgun (WGS) entry which is preliminary data.</text>
</comment>
<dbReference type="Pfam" id="PF13620">
    <property type="entry name" value="CarboxypepD_reg"/>
    <property type="match status" value="1"/>
</dbReference>
<keyword evidence="6" id="KW-0121">Carboxypeptidase</keyword>
<dbReference type="PROSITE" id="PS52035">
    <property type="entry name" value="PEPTIDASE_M14"/>
    <property type="match status" value="1"/>
</dbReference>
<evidence type="ECO:0000256" key="1">
    <source>
        <dbReference type="ARBA" id="ARBA00005988"/>
    </source>
</evidence>
<dbReference type="PROSITE" id="PS00132">
    <property type="entry name" value="CARBOXYPEPT_ZN_1"/>
    <property type="match status" value="1"/>
</dbReference>
<dbReference type="Pfam" id="PF00246">
    <property type="entry name" value="Peptidase_M14"/>
    <property type="match status" value="1"/>
</dbReference>
<dbReference type="GO" id="GO:0016485">
    <property type="term" value="P:protein processing"/>
    <property type="evidence" value="ECO:0007669"/>
    <property type="project" value="TreeGrafter"/>
</dbReference>
<dbReference type="InterPro" id="IPR050753">
    <property type="entry name" value="Peptidase_M14_domain"/>
</dbReference>
<organism evidence="6 7">
    <name type="scientific">Brachionus plicatilis</name>
    <name type="common">Marine rotifer</name>
    <name type="synonym">Brachionus muelleri</name>
    <dbReference type="NCBI Taxonomy" id="10195"/>
    <lineage>
        <taxon>Eukaryota</taxon>
        <taxon>Metazoa</taxon>
        <taxon>Spiralia</taxon>
        <taxon>Gnathifera</taxon>
        <taxon>Rotifera</taxon>
        <taxon>Eurotatoria</taxon>
        <taxon>Monogononta</taxon>
        <taxon>Pseudotrocha</taxon>
        <taxon>Ploima</taxon>
        <taxon>Brachionidae</taxon>
        <taxon>Brachionus</taxon>
    </lineage>
</organism>
<dbReference type="PRINTS" id="PR00765">
    <property type="entry name" value="CRBOXYPTASEA"/>
</dbReference>
<feature type="chain" id="PRO_5018194039" evidence="4">
    <location>
        <begin position="19"/>
        <end position="415"/>
    </location>
</feature>
<comment type="caution">
    <text evidence="3">Lacks conserved residue(s) required for the propagation of feature annotation.</text>
</comment>
<dbReference type="CDD" id="cd11308">
    <property type="entry name" value="Peptidase_M14NE-CP-C_like"/>
    <property type="match status" value="1"/>
</dbReference>
<keyword evidence="6" id="KW-0378">Hydrolase</keyword>
<dbReference type="InterPro" id="IPR008969">
    <property type="entry name" value="CarboxyPept-like_regulatory"/>
</dbReference>
<evidence type="ECO:0000313" key="6">
    <source>
        <dbReference type="EMBL" id="RNA28132.1"/>
    </source>
</evidence>
<protein>
    <submittedName>
        <fullName evidence="6">Carboxypeptidase D</fullName>
    </submittedName>
</protein>
<dbReference type="GO" id="GO:0006518">
    <property type="term" value="P:peptide metabolic process"/>
    <property type="evidence" value="ECO:0007669"/>
    <property type="project" value="TreeGrafter"/>
</dbReference>
<dbReference type="SUPFAM" id="SSF49464">
    <property type="entry name" value="Carboxypeptidase regulatory domain-like"/>
    <property type="match status" value="1"/>
</dbReference>
<evidence type="ECO:0000256" key="4">
    <source>
        <dbReference type="SAM" id="SignalP"/>
    </source>
</evidence>
<dbReference type="EMBL" id="REGN01002429">
    <property type="protein sequence ID" value="RNA28132.1"/>
    <property type="molecule type" value="Genomic_DNA"/>
</dbReference>
<evidence type="ECO:0000256" key="2">
    <source>
        <dbReference type="ARBA" id="ARBA00023180"/>
    </source>
</evidence>
<dbReference type="InterPro" id="IPR000834">
    <property type="entry name" value="Peptidase_M14"/>
</dbReference>
<dbReference type="PANTHER" id="PTHR11532:SF57">
    <property type="entry name" value="CARBOXYPEPTIDASE D, B"/>
    <property type="match status" value="1"/>
</dbReference>
<dbReference type="OrthoDB" id="10249045at2759"/>
<name>A0A3M7RXD4_BRAPC</name>
<feature type="domain" description="Peptidase M14" evidence="5">
    <location>
        <begin position="31"/>
        <end position="301"/>
    </location>
</feature>
<dbReference type="GO" id="GO:0005615">
    <property type="term" value="C:extracellular space"/>
    <property type="evidence" value="ECO:0007669"/>
    <property type="project" value="TreeGrafter"/>
</dbReference>
<comment type="similarity">
    <text evidence="1 3">Belongs to the peptidase M14 family.</text>
</comment>
<dbReference type="GO" id="GO:0004181">
    <property type="term" value="F:metallocarboxypeptidase activity"/>
    <property type="evidence" value="ECO:0007669"/>
    <property type="project" value="InterPro"/>
</dbReference>
<dbReference type="SMART" id="SM00631">
    <property type="entry name" value="Zn_pept"/>
    <property type="match status" value="1"/>
</dbReference>
<keyword evidence="6" id="KW-0645">Protease</keyword>
<sequence length="415" mass="47081">MFCYKILLVLVASLIVQSRSDTPIEDLLLEEYHDYNALKKLLETFHRSFSNISKLSSIGKSVQNRDLLVFQITDEINRIEPGEPSVKLIANTHGDEAVGREMLINLIYHLLTNYGKDEKITHLINSTNIFIIPSANPDGFEKIKRKKFSCNLNAGLNSNNIDIELNFPDILDANVTSDTLFEGREAETASLMNWILGNKFVLSGNLRQSVLSKLNLNKDNNLFDHLGSQFMTTRPTTNETISCSGVRLNNTSGSMQEFNYFFSHTFEVNLNLVCCKYPQAEKIKTEWQNSRQALINFISQVHMGIKGFVTDFSDSSFLNERAIYGTPIENAVINVALLDHNVTTNVYGDYWRLLLPGTYKVTAWANGFKSEAKLVDVVENQVTVLNFTLKRENQEIPQPTSPPIWCIIITMSWKC</sequence>
<dbReference type="Gene3D" id="2.60.40.1120">
    <property type="entry name" value="Carboxypeptidase-like, regulatory domain"/>
    <property type="match status" value="1"/>
</dbReference>
<gene>
    <name evidence="6" type="ORF">BpHYR1_052118</name>
</gene>
<evidence type="ECO:0000313" key="7">
    <source>
        <dbReference type="Proteomes" id="UP000276133"/>
    </source>
</evidence>
<dbReference type="GO" id="GO:0008270">
    <property type="term" value="F:zinc ion binding"/>
    <property type="evidence" value="ECO:0007669"/>
    <property type="project" value="InterPro"/>
</dbReference>
<evidence type="ECO:0000259" key="5">
    <source>
        <dbReference type="PROSITE" id="PS52035"/>
    </source>
</evidence>
<dbReference type="InterPro" id="IPR057246">
    <property type="entry name" value="CARBOXYPEPT_ZN_1"/>
</dbReference>